<organism evidence="9 10">
    <name type="scientific">Hydrocarboniphaga daqingensis</name>
    <dbReference type="NCBI Taxonomy" id="490188"/>
    <lineage>
        <taxon>Bacteria</taxon>
        <taxon>Pseudomonadati</taxon>
        <taxon>Pseudomonadota</taxon>
        <taxon>Gammaproteobacteria</taxon>
        <taxon>Nevskiales</taxon>
        <taxon>Nevskiaceae</taxon>
        <taxon>Hydrocarboniphaga</taxon>
    </lineage>
</organism>
<feature type="transmembrane region" description="Helical" evidence="5">
    <location>
        <begin position="6"/>
        <end position="27"/>
    </location>
</feature>
<evidence type="ECO:0000313" key="9">
    <source>
        <dbReference type="EMBL" id="SHG48512.1"/>
    </source>
</evidence>
<gene>
    <name evidence="9" type="ORF">SAMN04488068_0391</name>
</gene>
<evidence type="ECO:0000256" key="3">
    <source>
        <dbReference type="PROSITE-ProRule" id="PRU00284"/>
    </source>
</evidence>
<dbReference type="InterPro" id="IPR013655">
    <property type="entry name" value="PAS_fold_3"/>
</dbReference>
<accession>A0A1M5K6S6</accession>
<dbReference type="InterPro" id="IPR000700">
    <property type="entry name" value="PAS-assoc_C"/>
</dbReference>
<dbReference type="Gene3D" id="1.20.120.1530">
    <property type="match status" value="1"/>
</dbReference>
<dbReference type="GO" id="GO:0005886">
    <property type="term" value="C:plasma membrane"/>
    <property type="evidence" value="ECO:0007669"/>
    <property type="project" value="TreeGrafter"/>
</dbReference>
<dbReference type="CDD" id="cd11386">
    <property type="entry name" value="MCP_signal"/>
    <property type="match status" value="1"/>
</dbReference>
<evidence type="ECO:0000256" key="1">
    <source>
        <dbReference type="ARBA" id="ARBA00022481"/>
    </source>
</evidence>
<dbReference type="PANTHER" id="PTHR43531:SF14">
    <property type="entry name" value="METHYL-ACCEPTING CHEMOTAXIS PROTEIN I-RELATED"/>
    <property type="match status" value="1"/>
</dbReference>
<dbReference type="CDD" id="cd00130">
    <property type="entry name" value="PAS"/>
    <property type="match status" value="1"/>
</dbReference>
<dbReference type="PANTHER" id="PTHR43531">
    <property type="entry name" value="PROTEIN ICFG"/>
    <property type="match status" value="1"/>
</dbReference>
<dbReference type="PROSITE" id="PS50111">
    <property type="entry name" value="CHEMOTAXIS_TRANSDUC_2"/>
    <property type="match status" value="1"/>
</dbReference>
<dbReference type="Pfam" id="PF18947">
    <property type="entry name" value="HAMP_2"/>
    <property type="match status" value="1"/>
</dbReference>
<dbReference type="InterPro" id="IPR001610">
    <property type="entry name" value="PAC"/>
</dbReference>
<dbReference type="InterPro" id="IPR000014">
    <property type="entry name" value="PAS"/>
</dbReference>
<dbReference type="Proteomes" id="UP000199758">
    <property type="component" value="Unassembled WGS sequence"/>
</dbReference>
<dbReference type="PROSITE" id="PS50113">
    <property type="entry name" value="PAC"/>
    <property type="match status" value="1"/>
</dbReference>
<dbReference type="PROSITE" id="PS50885">
    <property type="entry name" value="HAMP"/>
    <property type="match status" value="1"/>
</dbReference>
<dbReference type="Gene3D" id="3.30.450.20">
    <property type="entry name" value="PAS domain"/>
    <property type="match status" value="2"/>
</dbReference>
<keyword evidence="5" id="KW-1133">Transmembrane helix</keyword>
<evidence type="ECO:0000256" key="4">
    <source>
        <dbReference type="SAM" id="MobiDB-lite"/>
    </source>
</evidence>
<dbReference type="SUPFAM" id="SSF55785">
    <property type="entry name" value="PYP-like sensor domain (PAS domain)"/>
    <property type="match status" value="2"/>
</dbReference>
<feature type="region of interest" description="Disordered" evidence="4">
    <location>
        <begin position="633"/>
        <end position="661"/>
    </location>
</feature>
<feature type="domain" description="HAMP" evidence="8">
    <location>
        <begin position="565"/>
        <end position="617"/>
    </location>
</feature>
<dbReference type="NCBIfam" id="TIGR00229">
    <property type="entry name" value="sensory_box"/>
    <property type="match status" value="1"/>
</dbReference>
<evidence type="ECO:0000256" key="2">
    <source>
        <dbReference type="ARBA" id="ARBA00029447"/>
    </source>
</evidence>
<proteinExistence type="inferred from homology"/>
<dbReference type="Pfam" id="PF08447">
    <property type="entry name" value="PAS_3"/>
    <property type="match status" value="1"/>
</dbReference>
<dbReference type="FunFam" id="3.30.450.20:FF:000075">
    <property type="entry name" value="Methyl-accepting chemotaxis protein"/>
    <property type="match status" value="1"/>
</dbReference>
<dbReference type="InterPro" id="IPR035965">
    <property type="entry name" value="PAS-like_dom_sf"/>
</dbReference>
<keyword evidence="10" id="KW-1185">Reference proteome</keyword>
<keyword evidence="5" id="KW-0472">Membrane</keyword>
<dbReference type="SMART" id="SM00283">
    <property type="entry name" value="MA"/>
    <property type="match status" value="1"/>
</dbReference>
<dbReference type="EMBL" id="FQWZ01000001">
    <property type="protein sequence ID" value="SHG48512.1"/>
    <property type="molecule type" value="Genomic_DNA"/>
</dbReference>
<feature type="domain" description="PAC" evidence="7">
    <location>
        <begin position="469"/>
        <end position="523"/>
    </location>
</feature>
<name>A0A1M5K6S6_9GAMM</name>
<dbReference type="GO" id="GO:0004888">
    <property type="term" value="F:transmembrane signaling receptor activity"/>
    <property type="evidence" value="ECO:0007669"/>
    <property type="project" value="TreeGrafter"/>
</dbReference>
<dbReference type="AlphaFoldDB" id="A0A1M5K6S6"/>
<sequence>MTTKKWLMLLAGAGIFGALSLGSLGWFGQQRLLAMANNQSAVSAAIRDQMQIDMMHDAIHSDVLTVLLPQSVSDAAAQSAASTDSLGRHVDSIRSSLESVSKLNADTEFNRQLDQVRPQLDDYVSKARELVAAAATSPQRARTLLPGFEQSFVVLEDSLAALGDQIQANSARIDAEGAVAARRVTFAQIGSLVFMSIALAALSLFLTRRIMAQLGAEPQDAMRVADRIAKGEFDFVNEVASHLDASIMGSLKRMQLNLLQRHQSDVVESARVRRIEQGLNSVNTNVMIADAGRNIVWINRSMQAMFNEVEAQIRVDLPDFRASALIGANIDSFHKHPAHQQRVLEQMTGTHNANLKMGSRRFHLVLNPVIDADGARLGYVVEWRDVTAELIQKERDIEARTRLDSISKSQGVVEFDMDGMILGANENFLGAVGYTEMELKGRHHSMFVDAEERRSTEYAQFWERLRSGENISSRFRRIHRDGRDVWLQASYNPICDGNGKPFKVVKYASDITQQVNEAAALQQAVEQTQDVVMAARLGDLSQRIPLEGKAGSVRSLCEGVNTLVENMNAVIGDVGRVLGALAEGDLTQSIETDYQGAFAQIKDDSNRSVRQLARSVADIKNATDTINSASREIASGNADLSSRTEQQAASLEETASSMEELTSTVKQNAENARQANQLAIGASDIAVRGGQVVDQVVTTMNEINESSKKVVDIISVIDGIAFQTNILALNAAVEAARAGEQGRGFAVVASEVRSLAQRSAAAAKEIKGLINDSVQKADNGSKLVGQAGRTMNEIVTSVKRVTDIMAEITAASQEQSQGIEQVNQTITQMDEVTQQNAALVEQATAAARSLEEQTTGLSGAVSKFRLDTADASASGSPGGNASPVVVSWQPRPAPAKAAAVTPLRRPAVASANSGGARSVTGVVKQSDAWTEF</sequence>
<evidence type="ECO:0000259" key="8">
    <source>
        <dbReference type="PROSITE" id="PS50885"/>
    </source>
</evidence>
<evidence type="ECO:0000259" key="7">
    <source>
        <dbReference type="PROSITE" id="PS50113"/>
    </source>
</evidence>
<feature type="domain" description="Methyl-accepting transducer" evidence="6">
    <location>
        <begin position="622"/>
        <end position="851"/>
    </location>
</feature>
<evidence type="ECO:0000259" key="6">
    <source>
        <dbReference type="PROSITE" id="PS50111"/>
    </source>
</evidence>
<evidence type="ECO:0000256" key="5">
    <source>
        <dbReference type="SAM" id="Phobius"/>
    </source>
</evidence>
<dbReference type="GO" id="GO:0007165">
    <property type="term" value="P:signal transduction"/>
    <property type="evidence" value="ECO:0007669"/>
    <property type="project" value="UniProtKB-KW"/>
</dbReference>
<dbReference type="SMART" id="SM00086">
    <property type="entry name" value="PAC"/>
    <property type="match status" value="1"/>
</dbReference>
<evidence type="ECO:0000313" key="10">
    <source>
        <dbReference type="Proteomes" id="UP000199758"/>
    </source>
</evidence>
<dbReference type="InterPro" id="IPR051310">
    <property type="entry name" value="MCP_chemotaxis"/>
</dbReference>
<dbReference type="Gene3D" id="1.10.287.950">
    <property type="entry name" value="Methyl-accepting chemotaxis protein"/>
    <property type="match status" value="1"/>
</dbReference>
<keyword evidence="3" id="KW-0807">Transducer</keyword>
<dbReference type="STRING" id="490188.SAMN04488068_0391"/>
<reference evidence="9 10" key="1">
    <citation type="submission" date="2016-11" db="EMBL/GenBank/DDBJ databases">
        <authorList>
            <person name="Jaros S."/>
            <person name="Januszkiewicz K."/>
            <person name="Wedrychowicz H."/>
        </authorList>
    </citation>
    <scope>NUCLEOTIDE SEQUENCE [LARGE SCALE GENOMIC DNA]</scope>
    <source>
        <strain evidence="9 10">CGMCC 1.7049</strain>
    </source>
</reference>
<protein>
    <submittedName>
        <fullName evidence="9">PAS domain S-box-containing protein</fullName>
    </submittedName>
</protein>
<comment type="similarity">
    <text evidence="2">Belongs to the methyl-accepting chemotaxis (MCP) protein family.</text>
</comment>
<dbReference type="SUPFAM" id="SSF58104">
    <property type="entry name" value="Methyl-accepting chemotaxis protein (MCP) signaling domain"/>
    <property type="match status" value="1"/>
</dbReference>
<dbReference type="GO" id="GO:0006935">
    <property type="term" value="P:chemotaxis"/>
    <property type="evidence" value="ECO:0007669"/>
    <property type="project" value="TreeGrafter"/>
</dbReference>
<dbReference type="InterPro" id="IPR003660">
    <property type="entry name" value="HAMP_dom"/>
</dbReference>
<feature type="compositionally biased region" description="Polar residues" evidence="4">
    <location>
        <begin position="638"/>
        <end position="661"/>
    </location>
</feature>
<dbReference type="RefSeq" id="WP_072893177.1">
    <property type="nucleotide sequence ID" value="NZ_FQWZ01000001.1"/>
</dbReference>
<dbReference type="Pfam" id="PF00015">
    <property type="entry name" value="MCPsignal"/>
    <property type="match status" value="1"/>
</dbReference>
<dbReference type="InterPro" id="IPR004089">
    <property type="entry name" value="MCPsignal_dom"/>
</dbReference>
<keyword evidence="1" id="KW-0488">Methylation</keyword>
<keyword evidence="5" id="KW-0812">Transmembrane</keyword>
<dbReference type="FunFam" id="1.10.287.950:FF:000002">
    <property type="entry name" value="Methyl-accepting chemotaxis protein"/>
    <property type="match status" value="1"/>
</dbReference>
<dbReference type="Pfam" id="PF13188">
    <property type="entry name" value="PAS_8"/>
    <property type="match status" value="1"/>
</dbReference>
<feature type="transmembrane region" description="Helical" evidence="5">
    <location>
        <begin position="186"/>
        <end position="206"/>
    </location>
</feature>